<dbReference type="RefSeq" id="WP_157689859.1">
    <property type="nucleotide sequence ID" value="NZ_CP034345.1"/>
</dbReference>
<evidence type="ECO:0000259" key="2">
    <source>
        <dbReference type="Pfam" id="PF07995"/>
    </source>
</evidence>
<accession>A0A6B9FER7</accession>
<feature type="compositionally biased region" description="Low complexity" evidence="1">
    <location>
        <begin position="26"/>
        <end position="35"/>
    </location>
</feature>
<feature type="region of interest" description="Disordered" evidence="1">
    <location>
        <begin position="19"/>
        <end position="50"/>
    </location>
</feature>
<dbReference type="AlphaFoldDB" id="A0A6B9FER7"/>
<dbReference type="GeneID" id="99246691"/>
<dbReference type="InterPro" id="IPR011042">
    <property type="entry name" value="6-blade_b-propeller_TolB-like"/>
</dbReference>
<dbReference type="Gene3D" id="2.120.10.30">
    <property type="entry name" value="TolB, C-terminal domain"/>
    <property type="match status" value="1"/>
</dbReference>
<dbReference type="Proteomes" id="UP000428325">
    <property type="component" value="Chromosome"/>
</dbReference>
<dbReference type="EMBL" id="CP034345">
    <property type="protein sequence ID" value="QGX95400.1"/>
    <property type="molecule type" value="Genomic_DNA"/>
</dbReference>
<name>A0A6B9FER7_9EURY</name>
<dbReference type="KEGG" id="hra:EI982_11645"/>
<evidence type="ECO:0000256" key="1">
    <source>
        <dbReference type="SAM" id="MobiDB-lite"/>
    </source>
</evidence>
<sequence length="374" mass="39313">MHRRRYLAALGAAAAVGGCAGRPRSDGTAADTASPDPDPDGGGTVDGGDDPDVAVETLATDLEVPWGAAYRDGDLYLTERPGRIVRLADGVEPVVADVPVKAVGEGGLLGLAFHPDEPYAYTHQTYEPTGGGTANRLVRHDLTDGWASEPLLTGIPGAHIHDGGRLLVHDDALYVTCGDAASEDRGQDPDVLAGSVLRVTLDGDPHPDNPSGSPVFSYGHRNPQGLVVRDGAVYSTEHGPQVGDEINVLTAGENYGWPEVTGPSDDDRFTDPVTSYTPTIAPASAAVYDGPIEAWRGDFFFGTLVAEHLHRVRFDGGGTDPGVAAEERLFEGEFGRIRTVFTGPEGHLHAVTSNRDGRGSPAATDDRVLRFVPA</sequence>
<dbReference type="InterPro" id="IPR012938">
    <property type="entry name" value="Glc/Sorbosone_DH"/>
</dbReference>
<dbReference type="Pfam" id="PF07995">
    <property type="entry name" value="GSDH"/>
    <property type="match status" value="1"/>
</dbReference>
<organism evidence="3 4">
    <name type="scientific">Haloplanus rallus</name>
    <dbReference type="NCBI Taxonomy" id="1816183"/>
    <lineage>
        <taxon>Archaea</taxon>
        <taxon>Methanobacteriati</taxon>
        <taxon>Methanobacteriota</taxon>
        <taxon>Stenosarchaea group</taxon>
        <taxon>Halobacteria</taxon>
        <taxon>Halobacteriales</taxon>
        <taxon>Haloferacaceae</taxon>
        <taxon>Haloplanus</taxon>
    </lineage>
</organism>
<proteinExistence type="predicted"/>
<keyword evidence="4" id="KW-1185">Reference proteome</keyword>
<dbReference type="SUPFAM" id="SSF50952">
    <property type="entry name" value="Soluble quinoprotein glucose dehydrogenase"/>
    <property type="match status" value="1"/>
</dbReference>
<dbReference type="OrthoDB" id="6744at2157"/>
<gene>
    <name evidence="3" type="ORF">EI982_11645</name>
</gene>
<reference evidence="3 4" key="1">
    <citation type="submission" date="2018-12" db="EMBL/GenBank/DDBJ databases">
        <title>Complete genome sequence of Haloplanus rallus MBLA0036.</title>
        <authorList>
            <person name="Nam Y.-d."/>
            <person name="Kang J."/>
            <person name="Chung W.-H."/>
            <person name="Park Y.S."/>
        </authorList>
    </citation>
    <scope>NUCLEOTIDE SEQUENCE [LARGE SCALE GENOMIC DNA]</scope>
    <source>
        <strain evidence="3 4">MBLA0036</strain>
    </source>
</reference>
<dbReference type="PANTHER" id="PTHR19328">
    <property type="entry name" value="HEDGEHOG-INTERACTING PROTEIN"/>
    <property type="match status" value="1"/>
</dbReference>
<dbReference type="InterPro" id="IPR011041">
    <property type="entry name" value="Quinoprot_gluc/sorb_DH_b-prop"/>
</dbReference>
<protein>
    <submittedName>
        <fullName evidence="3">PQQ-dependent sugar dehydrogenase</fullName>
    </submittedName>
</protein>
<dbReference type="PROSITE" id="PS51257">
    <property type="entry name" value="PROKAR_LIPOPROTEIN"/>
    <property type="match status" value="1"/>
</dbReference>
<feature type="domain" description="Glucose/Sorbosone dehydrogenase" evidence="2">
    <location>
        <begin position="62"/>
        <end position="358"/>
    </location>
</feature>
<dbReference type="PANTHER" id="PTHR19328:SF13">
    <property type="entry name" value="HIPL1 PROTEIN"/>
    <property type="match status" value="1"/>
</dbReference>
<evidence type="ECO:0000313" key="4">
    <source>
        <dbReference type="Proteomes" id="UP000428325"/>
    </source>
</evidence>
<evidence type="ECO:0000313" key="3">
    <source>
        <dbReference type="EMBL" id="QGX95400.1"/>
    </source>
</evidence>